<evidence type="ECO:0000313" key="7">
    <source>
        <dbReference type="EMBL" id="KAJ3491069.1"/>
    </source>
</evidence>
<comment type="subcellular location">
    <subcellularLocation>
        <location evidence="1">Endoplasmic reticulum</location>
    </subcellularLocation>
</comment>
<feature type="region of interest" description="Disordered" evidence="5">
    <location>
        <begin position="947"/>
        <end position="970"/>
    </location>
</feature>
<name>A0AAD5VBQ3_9APHY</name>
<feature type="domain" description="Sec39" evidence="6">
    <location>
        <begin position="205"/>
        <end position="678"/>
    </location>
</feature>
<keyword evidence="4" id="KW-0653">Protein transport</keyword>
<feature type="domain" description="Sec39" evidence="6">
    <location>
        <begin position="696"/>
        <end position="861"/>
    </location>
</feature>
<dbReference type="EMBL" id="JANAWD010000018">
    <property type="protein sequence ID" value="KAJ3491069.1"/>
    <property type="molecule type" value="Genomic_DNA"/>
</dbReference>
<evidence type="ECO:0000256" key="5">
    <source>
        <dbReference type="SAM" id="MobiDB-lite"/>
    </source>
</evidence>
<dbReference type="GO" id="GO:0000149">
    <property type="term" value="F:SNARE binding"/>
    <property type="evidence" value="ECO:0007669"/>
    <property type="project" value="TreeGrafter"/>
</dbReference>
<dbReference type="Pfam" id="PF08314">
    <property type="entry name" value="Sec39"/>
    <property type="match status" value="2"/>
</dbReference>
<dbReference type="AlphaFoldDB" id="A0AAD5VBQ3"/>
<evidence type="ECO:0000313" key="8">
    <source>
        <dbReference type="Proteomes" id="UP001212997"/>
    </source>
</evidence>
<evidence type="ECO:0000256" key="3">
    <source>
        <dbReference type="ARBA" id="ARBA00022824"/>
    </source>
</evidence>
<dbReference type="PANTHER" id="PTHR15922">
    <property type="entry name" value="NEUROBLASTOMA-AMPLIFIED SEQUENCE"/>
    <property type="match status" value="1"/>
</dbReference>
<gene>
    <name evidence="7" type="ORF">NLI96_g1003</name>
</gene>
<feature type="region of interest" description="Disordered" evidence="5">
    <location>
        <begin position="869"/>
        <end position="898"/>
    </location>
</feature>
<protein>
    <recommendedName>
        <fullName evidence="6">Sec39 domain-containing protein</fullName>
    </recommendedName>
</protein>
<evidence type="ECO:0000256" key="2">
    <source>
        <dbReference type="ARBA" id="ARBA00022448"/>
    </source>
</evidence>
<reference evidence="7" key="1">
    <citation type="submission" date="2022-07" db="EMBL/GenBank/DDBJ databases">
        <title>Genome Sequence of Physisporinus lineatus.</title>
        <authorList>
            <person name="Buettner E."/>
        </authorList>
    </citation>
    <scope>NUCLEOTIDE SEQUENCE</scope>
    <source>
        <strain evidence="7">VT162</strain>
    </source>
</reference>
<organism evidence="7 8">
    <name type="scientific">Meripilus lineatus</name>
    <dbReference type="NCBI Taxonomy" id="2056292"/>
    <lineage>
        <taxon>Eukaryota</taxon>
        <taxon>Fungi</taxon>
        <taxon>Dikarya</taxon>
        <taxon>Basidiomycota</taxon>
        <taxon>Agaricomycotina</taxon>
        <taxon>Agaricomycetes</taxon>
        <taxon>Polyporales</taxon>
        <taxon>Meripilaceae</taxon>
        <taxon>Meripilus</taxon>
    </lineage>
</organism>
<feature type="compositionally biased region" description="Polar residues" evidence="5">
    <location>
        <begin position="96"/>
        <end position="110"/>
    </location>
</feature>
<keyword evidence="2" id="KW-0813">Transport</keyword>
<comment type="caution">
    <text evidence="7">The sequence shown here is derived from an EMBL/GenBank/DDBJ whole genome shotgun (WGS) entry which is preliminary data.</text>
</comment>
<proteinExistence type="predicted"/>
<dbReference type="GO" id="GO:0006890">
    <property type="term" value="P:retrograde vesicle-mediated transport, Golgi to endoplasmic reticulum"/>
    <property type="evidence" value="ECO:0007669"/>
    <property type="project" value="InterPro"/>
</dbReference>
<evidence type="ECO:0000256" key="1">
    <source>
        <dbReference type="ARBA" id="ARBA00004240"/>
    </source>
</evidence>
<dbReference type="PANTHER" id="PTHR15922:SF2">
    <property type="entry name" value="NBAS SUBUNIT OF NRZ TETHERING COMPLEX"/>
    <property type="match status" value="1"/>
</dbReference>
<dbReference type="GO" id="GO:0070939">
    <property type="term" value="C:Dsl1/NZR complex"/>
    <property type="evidence" value="ECO:0007669"/>
    <property type="project" value="TreeGrafter"/>
</dbReference>
<keyword evidence="8" id="KW-1185">Reference proteome</keyword>
<evidence type="ECO:0000256" key="4">
    <source>
        <dbReference type="ARBA" id="ARBA00022927"/>
    </source>
</evidence>
<accession>A0AAD5VBQ3</accession>
<feature type="region of interest" description="Disordered" evidence="5">
    <location>
        <begin position="85"/>
        <end position="114"/>
    </location>
</feature>
<keyword evidence="3" id="KW-0256">Endoplasmic reticulum</keyword>
<dbReference type="Proteomes" id="UP001212997">
    <property type="component" value="Unassembled WGS sequence"/>
</dbReference>
<dbReference type="GO" id="GO:0015031">
    <property type="term" value="P:protein transport"/>
    <property type="evidence" value="ECO:0007669"/>
    <property type="project" value="UniProtKB-KW"/>
</dbReference>
<evidence type="ECO:0000259" key="6">
    <source>
        <dbReference type="Pfam" id="PF08314"/>
    </source>
</evidence>
<sequence length="988" mass="110264">MASSASSSQDPYVRWSSISDELITLQDVTECLTDVSDDLWVTAACVDRLVEDPTVQRSLLDLGLKRTEPALERCRIAYDSHSALVEEEEVGGGGPSSRTEAQRRQASLTSHFRGEPSDAHLCQLRAVLLERLDRLNTFVEIWKDYPQSGAIMEEEEVDDEWVDDPWADNTSSIRKSRSTQSGVAAEPPPFTLTSFLVDALLDNVCLLASLEHFTALRVVLDKHGSSLWPDRFAILDSIPEYTPASLYRDFLPALDSVLEKEVKPRMESWRDERDWVEQPEIQAVYTQLLPNHIPRMDHEDTLSQLELLPSRELSDWYRERIKRIINSTGMVDVALSLVQHAASQGVADLDEVGEELSLLSRLVYDAAPPSGNAMAEDWTLERWKALQPSEAVHAYLAHSAPETIHRDINRLVMPYLFVLESRAERAGQPDPSLPTRLLYQYVLEAPLPIVAAIFEASKPTLPPAQRIIKDDEDMARIALACLYGSDKLDSWPTMSRIFECLPAWETPDDEDEADEADTTIASLGAFVVPSTTRPRCTPSDLLLFFKPLPSTSLSRALDVLDVHLESGEILSRWSVPAPLRWFLQSNGNIMEQRAWANRMARQAGGADDKLESLEDWEWLLEDMLKLAGSGDSGLRGAFCLLSKDDVSRIYFAGLISAGRFDIAKNLLRSKGTNLDLERRTSSKIYVYRASRSLDVPKPSERITKEKEFIEATSRLCSFNLMSRPGIPISPIEIRLTKDRLSLVSRVLSSNGDAYKHTKVILDLVNKLGFRGDIVAEVKTLAMLADTALQTDDFDRAYETSERYGRKPSLELRNSSIVSNGRRHPEFDDVQKKLTLLGHALELCPPEQLVDLLRAFHKLDSEDIEERKARLEAKKSGVSLDSDTQKHKRSNQNHSTTTSLTARLQQLHVPSSSLVSAAPEAAALANKAFNAAANFTFGVGAKGRSLLSDDYQRPRSGSNRSGHHDGSEVSAQASRVLQKGIGWLLGDEG</sequence>
<dbReference type="InterPro" id="IPR013244">
    <property type="entry name" value="Sec39_domain"/>
</dbReference>